<sequence>MISNVNGVMCATGFTPHTSIDWLPSEVHVAMERSLHSHRLPLLLQRYSILNDNEPNIAFIGFYEGPFWGVMEMQARLIHARWSQTGEESDHVDPSATAKESQEELLKMRDLRDAMSQHLDDVPQFWMNDYVGLMEACARELGIQRDDDGWGERQGPCTAVRYTPAGTDRQESDIIIRGLRHVVDDSVAKGKFVAAAVFRAMQGAWILRRKLDSRFTGCPSGTFKGTVNFHPRLSTDPDFASEYLYIEEDTLKRDTGLILQANRRYVYRYNEKSDRISAWLVKEDSRTVDYFFNEMEFQMLSAEAKSMGKGWLAQGSHLCEKDMYESSYEFRFAGSNLQSFGITYHVQGPKKDYTSEAW</sequence>
<evidence type="ECO:0000313" key="2">
    <source>
        <dbReference type="EMBL" id="KAF2810189.1"/>
    </source>
</evidence>
<evidence type="ECO:0000313" key="4">
    <source>
        <dbReference type="RefSeq" id="XP_033577153.1"/>
    </source>
</evidence>
<accession>A0A6A6YNQ2</accession>
<dbReference type="OrthoDB" id="66881at2759"/>
<name>A0A6A6YNQ2_9PEZI</name>
<protein>
    <recommendedName>
        <fullName evidence="1">DUF6314 domain-containing protein</fullName>
    </recommendedName>
</protein>
<dbReference type="GeneID" id="54455130"/>
<gene>
    <name evidence="2 4" type="ORF">BDZ99DRAFT_307013</name>
</gene>
<keyword evidence="3" id="KW-1185">Reference proteome</keyword>
<dbReference type="Proteomes" id="UP000504636">
    <property type="component" value="Unplaced"/>
</dbReference>
<reference evidence="4" key="2">
    <citation type="submission" date="2020-04" db="EMBL/GenBank/DDBJ databases">
        <authorList>
            <consortium name="NCBI Genome Project"/>
        </authorList>
    </citation>
    <scope>NUCLEOTIDE SEQUENCE</scope>
    <source>
        <strain evidence="4">CBS 304.34</strain>
    </source>
</reference>
<dbReference type="InterPro" id="IPR045632">
    <property type="entry name" value="DUF6314"/>
</dbReference>
<organism evidence="2">
    <name type="scientific">Mytilinidion resinicola</name>
    <dbReference type="NCBI Taxonomy" id="574789"/>
    <lineage>
        <taxon>Eukaryota</taxon>
        <taxon>Fungi</taxon>
        <taxon>Dikarya</taxon>
        <taxon>Ascomycota</taxon>
        <taxon>Pezizomycotina</taxon>
        <taxon>Dothideomycetes</taxon>
        <taxon>Pleosporomycetidae</taxon>
        <taxon>Mytilinidiales</taxon>
        <taxon>Mytilinidiaceae</taxon>
        <taxon>Mytilinidion</taxon>
    </lineage>
</organism>
<reference evidence="2 4" key="1">
    <citation type="journal article" date="2020" name="Stud. Mycol.">
        <title>101 Dothideomycetes genomes: a test case for predicting lifestyles and emergence of pathogens.</title>
        <authorList>
            <person name="Haridas S."/>
            <person name="Albert R."/>
            <person name="Binder M."/>
            <person name="Bloem J."/>
            <person name="Labutti K."/>
            <person name="Salamov A."/>
            <person name="Andreopoulos B."/>
            <person name="Baker S."/>
            <person name="Barry K."/>
            <person name="Bills G."/>
            <person name="Bluhm B."/>
            <person name="Cannon C."/>
            <person name="Castanera R."/>
            <person name="Culley D."/>
            <person name="Daum C."/>
            <person name="Ezra D."/>
            <person name="Gonzalez J."/>
            <person name="Henrissat B."/>
            <person name="Kuo A."/>
            <person name="Liang C."/>
            <person name="Lipzen A."/>
            <person name="Lutzoni F."/>
            <person name="Magnuson J."/>
            <person name="Mondo S."/>
            <person name="Nolan M."/>
            <person name="Ohm R."/>
            <person name="Pangilinan J."/>
            <person name="Park H.-J."/>
            <person name="Ramirez L."/>
            <person name="Alfaro M."/>
            <person name="Sun H."/>
            <person name="Tritt A."/>
            <person name="Yoshinaga Y."/>
            <person name="Zwiers L.-H."/>
            <person name="Turgeon B."/>
            <person name="Goodwin S."/>
            <person name="Spatafora J."/>
            <person name="Crous P."/>
            <person name="Grigoriev I."/>
        </authorList>
    </citation>
    <scope>NUCLEOTIDE SEQUENCE</scope>
    <source>
        <strain evidence="2 4">CBS 304.34</strain>
    </source>
</reference>
<dbReference type="EMBL" id="MU003700">
    <property type="protein sequence ID" value="KAF2810189.1"/>
    <property type="molecule type" value="Genomic_DNA"/>
</dbReference>
<dbReference type="Pfam" id="PF19834">
    <property type="entry name" value="DUF6314"/>
    <property type="match status" value="1"/>
</dbReference>
<proteinExistence type="predicted"/>
<dbReference type="AlphaFoldDB" id="A0A6A6YNQ2"/>
<dbReference type="RefSeq" id="XP_033577153.1">
    <property type="nucleotide sequence ID" value="XM_033714237.1"/>
</dbReference>
<feature type="domain" description="DUF6314" evidence="1">
    <location>
        <begin position="201"/>
        <end position="356"/>
    </location>
</feature>
<evidence type="ECO:0000259" key="1">
    <source>
        <dbReference type="Pfam" id="PF19834"/>
    </source>
</evidence>
<evidence type="ECO:0000313" key="3">
    <source>
        <dbReference type="Proteomes" id="UP000504636"/>
    </source>
</evidence>
<reference evidence="4" key="3">
    <citation type="submission" date="2025-04" db="UniProtKB">
        <authorList>
            <consortium name="RefSeq"/>
        </authorList>
    </citation>
    <scope>IDENTIFICATION</scope>
    <source>
        <strain evidence="4">CBS 304.34</strain>
    </source>
</reference>